<accession>A0A2G5UWZ0</accession>
<evidence type="ECO:0000313" key="2">
    <source>
        <dbReference type="Proteomes" id="UP000230233"/>
    </source>
</evidence>
<name>A0A2G5UWZ0_9PELO</name>
<organism evidence="1 2">
    <name type="scientific">Caenorhabditis nigoni</name>
    <dbReference type="NCBI Taxonomy" id="1611254"/>
    <lineage>
        <taxon>Eukaryota</taxon>
        <taxon>Metazoa</taxon>
        <taxon>Ecdysozoa</taxon>
        <taxon>Nematoda</taxon>
        <taxon>Chromadorea</taxon>
        <taxon>Rhabditida</taxon>
        <taxon>Rhabditina</taxon>
        <taxon>Rhabditomorpha</taxon>
        <taxon>Rhabditoidea</taxon>
        <taxon>Rhabditidae</taxon>
        <taxon>Peloderinae</taxon>
        <taxon>Caenorhabditis</taxon>
    </lineage>
</organism>
<evidence type="ECO:0000313" key="1">
    <source>
        <dbReference type="EMBL" id="PIC44023.1"/>
    </source>
</evidence>
<dbReference type="EMBL" id="PDUG01000002">
    <property type="protein sequence ID" value="PIC44023.1"/>
    <property type="molecule type" value="Genomic_DNA"/>
</dbReference>
<dbReference type="AlphaFoldDB" id="A0A2G5UWZ0"/>
<comment type="caution">
    <text evidence="1">The sequence shown here is derived from an EMBL/GenBank/DDBJ whole genome shotgun (WGS) entry which is preliminary data.</text>
</comment>
<dbReference type="Proteomes" id="UP000230233">
    <property type="component" value="Chromosome II"/>
</dbReference>
<gene>
    <name evidence="1" type="primary">Cnig_chr_II.g4537</name>
    <name evidence="1" type="ORF">B9Z55_004537</name>
</gene>
<protein>
    <submittedName>
        <fullName evidence="1">Uncharacterized protein</fullName>
    </submittedName>
</protein>
<sequence>MDMVLELKKAFLTSESLQEFKIDFVLQKIEQNLAEFFGPPFIDYDGFGQERKKWFCQIPNSENRVLLISLNLYCIIFYRNWTENVPENVVMN</sequence>
<reference evidence="2" key="1">
    <citation type="submission" date="2017-10" db="EMBL/GenBank/DDBJ databases">
        <title>Rapid genome shrinkage in a self-fertile nematode reveals novel sperm competition proteins.</title>
        <authorList>
            <person name="Yin D."/>
            <person name="Schwarz E.M."/>
            <person name="Thomas C.G."/>
            <person name="Felde R.L."/>
            <person name="Korf I.F."/>
            <person name="Cutter A.D."/>
            <person name="Schartner C.M."/>
            <person name="Ralston E.J."/>
            <person name="Meyer B.J."/>
            <person name="Haag E.S."/>
        </authorList>
    </citation>
    <scope>NUCLEOTIDE SEQUENCE [LARGE SCALE GENOMIC DNA]</scope>
    <source>
        <strain evidence="2">JU1422</strain>
    </source>
</reference>
<proteinExistence type="predicted"/>
<keyword evidence="2" id="KW-1185">Reference proteome</keyword>